<dbReference type="EMBL" id="ML994612">
    <property type="protein sequence ID" value="KAF2194284.1"/>
    <property type="molecule type" value="Genomic_DNA"/>
</dbReference>
<dbReference type="Gene3D" id="3.20.20.80">
    <property type="entry name" value="Glycosidases"/>
    <property type="match status" value="1"/>
</dbReference>
<dbReference type="OrthoDB" id="3257981at2759"/>
<feature type="chain" id="PRO_5025365049" evidence="1">
    <location>
        <begin position="21"/>
        <end position="485"/>
    </location>
</feature>
<feature type="signal peptide" evidence="1">
    <location>
        <begin position="1"/>
        <end position="20"/>
    </location>
</feature>
<evidence type="ECO:0000313" key="3">
    <source>
        <dbReference type="Proteomes" id="UP000800200"/>
    </source>
</evidence>
<dbReference type="GO" id="GO:0051118">
    <property type="term" value="F:glucan endo-1,3-alpha-glucosidase activity"/>
    <property type="evidence" value="ECO:0007669"/>
    <property type="project" value="InterPro"/>
</dbReference>
<keyword evidence="3" id="KW-1185">Reference proteome</keyword>
<dbReference type="Proteomes" id="UP000800200">
    <property type="component" value="Unassembled WGS sequence"/>
</dbReference>
<protein>
    <submittedName>
        <fullName evidence="2">Glycoside hydrolase family 71 protein</fullName>
    </submittedName>
</protein>
<dbReference type="Pfam" id="PF03659">
    <property type="entry name" value="Glyco_hydro_71"/>
    <property type="match status" value="1"/>
</dbReference>
<dbReference type="InterPro" id="IPR005197">
    <property type="entry name" value="Glyco_hydro_71"/>
</dbReference>
<dbReference type="CDD" id="cd11577">
    <property type="entry name" value="GH71"/>
    <property type="match status" value="1"/>
</dbReference>
<proteinExistence type="predicted"/>
<gene>
    <name evidence="2" type="ORF">K469DRAFT_618215</name>
</gene>
<keyword evidence="2" id="KW-0378">Hydrolase</keyword>
<evidence type="ECO:0000256" key="1">
    <source>
        <dbReference type="SAM" id="SignalP"/>
    </source>
</evidence>
<dbReference type="AlphaFoldDB" id="A0A6A6ERT0"/>
<name>A0A6A6ERT0_9PEZI</name>
<organism evidence="2 3">
    <name type="scientific">Zopfia rhizophila CBS 207.26</name>
    <dbReference type="NCBI Taxonomy" id="1314779"/>
    <lineage>
        <taxon>Eukaryota</taxon>
        <taxon>Fungi</taxon>
        <taxon>Dikarya</taxon>
        <taxon>Ascomycota</taxon>
        <taxon>Pezizomycotina</taxon>
        <taxon>Dothideomycetes</taxon>
        <taxon>Dothideomycetes incertae sedis</taxon>
        <taxon>Zopfiaceae</taxon>
        <taxon>Zopfia</taxon>
    </lineage>
</organism>
<evidence type="ECO:0000313" key="2">
    <source>
        <dbReference type="EMBL" id="KAF2194284.1"/>
    </source>
</evidence>
<reference evidence="2" key="1">
    <citation type="journal article" date="2020" name="Stud. Mycol.">
        <title>101 Dothideomycetes genomes: a test case for predicting lifestyles and emergence of pathogens.</title>
        <authorList>
            <person name="Haridas S."/>
            <person name="Albert R."/>
            <person name="Binder M."/>
            <person name="Bloem J."/>
            <person name="Labutti K."/>
            <person name="Salamov A."/>
            <person name="Andreopoulos B."/>
            <person name="Baker S."/>
            <person name="Barry K."/>
            <person name="Bills G."/>
            <person name="Bluhm B."/>
            <person name="Cannon C."/>
            <person name="Castanera R."/>
            <person name="Culley D."/>
            <person name="Daum C."/>
            <person name="Ezra D."/>
            <person name="Gonzalez J."/>
            <person name="Henrissat B."/>
            <person name="Kuo A."/>
            <person name="Liang C."/>
            <person name="Lipzen A."/>
            <person name="Lutzoni F."/>
            <person name="Magnuson J."/>
            <person name="Mondo S."/>
            <person name="Nolan M."/>
            <person name="Ohm R."/>
            <person name="Pangilinan J."/>
            <person name="Park H.-J."/>
            <person name="Ramirez L."/>
            <person name="Alfaro M."/>
            <person name="Sun H."/>
            <person name="Tritt A."/>
            <person name="Yoshinaga Y."/>
            <person name="Zwiers L.-H."/>
            <person name="Turgeon B."/>
            <person name="Goodwin S."/>
            <person name="Spatafora J."/>
            <person name="Crous P."/>
            <person name="Grigoriev I."/>
        </authorList>
    </citation>
    <scope>NUCLEOTIDE SEQUENCE</scope>
    <source>
        <strain evidence="2">CBS 207.26</strain>
    </source>
</reference>
<sequence>MRFTSWSSLAVGLLAAMTSAAPYNYESSVEDRQAGTGRMVFAHFMMGIIANRQSSADYDSDMKRAKAAGIDAFALNVGTDDYTEKQLDFAYESAAKNDMKVFISFDFNWFAPASSAAQVGGLIKKYASKPAQLKVDNKIFVSSFNGDGLDVAAMRSAAGTDLYFAPNFHPGQTPDAKAVEAGFNWIAWPNNGENRAPQPGKNITVKAGDEAYSKWLAGKDYLAPVSPWFFTHYGQEVSYSKNWVFPGDLLWYNRWNEILELGPRFIEIITWNDYGESHYIGNLASPHSDDGNSKWVNDMPHNGWLDMAIPYIAAYKAGQKSPASFIKEDKLIYWYRPTLKSLDCTATDTTVDGRPNGYETFEDSVFVVALLKEDGKVTATSGSNTKSFDAKAGASAWKVDMAVGKQSFKLGRGGKEVISAISLRDVSDKCPCGIYNYNAFVGTVPAGPSDSLGPEGFTGFNKGLKVQCEAKPSLSSGSAPKPTSA</sequence>
<keyword evidence="1" id="KW-0732">Signal</keyword>
<accession>A0A6A6ERT0</accession>